<organism evidence="1 2">
    <name type="scientific">Sulfitobacter delicatus</name>
    <dbReference type="NCBI Taxonomy" id="218672"/>
    <lineage>
        <taxon>Bacteria</taxon>
        <taxon>Pseudomonadati</taxon>
        <taxon>Pseudomonadota</taxon>
        <taxon>Alphaproteobacteria</taxon>
        <taxon>Rhodobacterales</taxon>
        <taxon>Roseobacteraceae</taxon>
        <taxon>Sulfitobacter</taxon>
    </lineage>
</organism>
<protein>
    <submittedName>
        <fullName evidence="1">Uncharacterized protein</fullName>
    </submittedName>
</protein>
<gene>
    <name evidence="1" type="ORF">SAMN04489759_10740</name>
</gene>
<reference evidence="2" key="1">
    <citation type="submission" date="2016-10" db="EMBL/GenBank/DDBJ databases">
        <authorList>
            <person name="Varghese N."/>
            <person name="Submissions S."/>
        </authorList>
    </citation>
    <scope>NUCLEOTIDE SEQUENCE [LARGE SCALE GENOMIC DNA]</scope>
    <source>
        <strain evidence="2">DSM 16477</strain>
    </source>
</reference>
<proteinExistence type="predicted"/>
<evidence type="ECO:0000313" key="1">
    <source>
        <dbReference type="EMBL" id="SDG38017.1"/>
    </source>
</evidence>
<accession>A0A1G7TS10</accession>
<dbReference type="AlphaFoldDB" id="A0A1G7TS10"/>
<dbReference type="OrthoDB" id="7728363at2"/>
<dbReference type="EMBL" id="FNBP01000007">
    <property type="protein sequence ID" value="SDG38017.1"/>
    <property type="molecule type" value="Genomic_DNA"/>
</dbReference>
<dbReference type="Proteomes" id="UP000199399">
    <property type="component" value="Unassembled WGS sequence"/>
</dbReference>
<sequence>MFEIPSAPTRVHYFIEEHSAALQHAALMIGGRPWLRRAQRLFETLQTQSSLHGQVNKEIVAFHHLLTATNGRPHRGSEVVYASPFEPTSSHFEDIKLLADDLWHVFQKECANQSGQIKREEGNAYA</sequence>
<evidence type="ECO:0000313" key="2">
    <source>
        <dbReference type="Proteomes" id="UP000199399"/>
    </source>
</evidence>
<name>A0A1G7TS10_9RHOB</name>
<keyword evidence="2" id="KW-1185">Reference proteome</keyword>
<dbReference type="RefSeq" id="WP_093742861.1">
    <property type="nucleotide sequence ID" value="NZ_FNBP01000007.1"/>
</dbReference>